<accession>A0ABT8LCW5</accession>
<dbReference type="Proteomes" id="UP001172083">
    <property type="component" value="Unassembled WGS sequence"/>
</dbReference>
<dbReference type="CDD" id="cd00198">
    <property type="entry name" value="vWFA"/>
    <property type="match status" value="1"/>
</dbReference>
<name>A0ABT8LCW5_9BACT</name>
<sequence>MKLTRNLTQKPTSLCFLLFLTTIYMLQGCSEDDQPGLPFNKTPGDGEFYRLKGFGSVDVISENRQVRVLVRVTDSLNFGVTNLDKSDFEVLENNIDKVNDVEANTKIDPDSIPFTIKTVLLLDLSSSVEGKIAEIKTAVKELIQAKVPDQEFALYTFDSKVKLVQEFTSSTSSLIAAVNSLPDIKLDASTNLFQAIIEASGAWQDNIGIDRIEEGSMIIFTDGKHNADPGLRVEDAIDALDEKSVYVAALDGPNLDQPTLIQIVGDENKYIFANDVSKLASVFLEIQDKILTQSKSIYYITYTSPISVPGTQNLKIMINNNRNPGADCLVEKAFSTDGF</sequence>
<dbReference type="Pfam" id="PF13519">
    <property type="entry name" value="VWA_2"/>
    <property type="match status" value="1"/>
</dbReference>
<dbReference type="RefSeq" id="WP_346760958.1">
    <property type="nucleotide sequence ID" value="NZ_JAUJEB010000007.1"/>
</dbReference>
<dbReference type="SUPFAM" id="SSF53300">
    <property type="entry name" value="vWA-like"/>
    <property type="match status" value="1"/>
</dbReference>
<dbReference type="PROSITE" id="PS50234">
    <property type="entry name" value="VWFA"/>
    <property type="match status" value="1"/>
</dbReference>
<evidence type="ECO:0000313" key="2">
    <source>
        <dbReference type="EMBL" id="MDN5215619.1"/>
    </source>
</evidence>
<evidence type="ECO:0000259" key="1">
    <source>
        <dbReference type="PROSITE" id="PS50234"/>
    </source>
</evidence>
<protein>
    <submittedName>
        <fullName evidence="2">VWA domain-containing protein</fullName>
    </submittedName>
</protein>
<dbReference type="InterPro" id="IPR036465">
    <property type="entry name" value="vWFA_dom_sf"/>
</dbReference>
<comment type="caution">
    <text evidence="2">The sequence shown here is derived from an EMBL/GenBank/DDBJ whole genome shotgun (WGS) entry which is preliminary data.</text>
</comment>
<reference evidence="2" key="1">
    <citation type="submission" date="2023-06" db="EMBL/GenBank/DDBJ databases">
        <title>Genomic of Agaribacillus aureum.</title>
        <authorList>
            <person name="Wang G."/>
        </authorList>
    </citation>
    <scope>NUCLEOTIDE SEQUENCE</scope>
    <source>
        <strain evidence="2">BMA12</strain>
    </source>
</reference>
<dbReference type="Gene3D" id="3.40.50.410">
    <property type="entry name" value="von Willebrand factor, type A domain"/>
    <property type="match status" value="1"/>
</dbReference>
<keyword evidence="3" id="KW-1185">Reference proteome</keyword>
<dbReference type="PROSITE" id="PS51257">
    <property type="entry name" value="PROKAR_LIPOPROTEIN"/>
    <property type="match status" value="1"/>
</dbReference>
<dbReference type="SMART" id="SM00327">
    <property type="entry name" value="VWA"/>
    <property type="match status" value="1"/>
</dbReference>
<dbReference type="InterPro" id="IPR002035">
    <property type="entry name" value="VWF_A"/>
</dbReference>
<gene>
    <name evidence="2" type="ORF">QQ020_26315</name>
</gene>
<organism evidence="2 3">
    <name type="scientific">Agaribacillus aureus</name>
    <dbReference type="NCBI Taxonomy" id="3051825"/>
    <lineage>
        <taxon>Bacteria</taxon>
        <taxon>Pseudomonadati</taxon>
        <taxon>Bacteroidota</taxon>
        <taxon>Cytophagia</taxon>
        <taxon>Cytophagales</taxon>
        <taxon>Splendidivirgaceae</taxon>
        <taxon>Agaribacillus</taxon>
    </lineage>
</organism>
<proteinExistence type="predicted"/>
<feature type="domain" description="VWFA" evidence="1">
    <location>
        <begin position="117"/>
        <end position="290"/>
    </location>
</feature>
<evidence type="ECO:0000313" key="3">
    <source>
        <dbReference type="Proteomes" id="UP001172083"/>
    </source>
</evidence>
<dbReference type="EMBL" id="JAUJEB010000007">
    <property type="protein sequence ID" value="MDN5215619.1"/>
    <property type="molecule type" value="Genomic_DNA"/>
</dbReference>